<dbReference type="AlphaFoldDB" id="A0AAV0NH19"/>
<evidence type="ECO:0008006" key="5">
    <source>
        <dbReference type="Google" id="ProtNLM"/>
    </source>
</evidence>
<accession>A0AAV0NH19</accession>
<evidence type="ECO:0000313" key="3">
    <source>
        <dbReference type="EMBL" id="CAI0457775.1"/>
    </source>
</evidence>
<keyword evidence="1" id="KW-1133">Transmembrane helix</keyword>
<evidence type="ECO:0000256" key="1">
    <source>
        <dbReference type="SAM" id="Phobius"/>
    </source>
</evidence>
<organism evidence="3 4">
    <name type="scientific">Linum tenue</name>
    <dbReference type="NCBI Taxonomy" id="586396"/>
    <lineage>
        <taxon>Eukaryota</taxon>
        <taxon>Viridiplantae</taxon>
        <taxon>Streptophyta</taxon>
        <taxon>Embryophyta</taxon>
        <taxon>Tracheophyta</taxon>
        <taxon>Spermatophyta</taxon>
        <taxon>Magnoliopsida</taxon>
        <taxon>eudicotyledons</taxon>
        <taxon>Gunneridae</taxon>
        <taxon>Pentapetalae</taxon>
        <taxon>rosids</taxon>
        <taxon>fabids</taxon>
        <taxon>Malpighiales</taxon>
        <taxon>Linaceae</taxon>
        <taxon>Linum</taxon>
    </lineage>
</organism>
<feature type="transmembrane region" description="Helical" evidence="1">
    <location>
        <begin position="39"/>
        <end position="63"/>
    </location>
</feature>
<feature type="transmembrane region" description="Helical" evidence="1">
    <location>
        <begin position="6"/>
        <end position="27"/>
    </location>
</feature>
<sequence length="133" mass="14521">MGGADWGPVIVAVALFILLSPGLLFQLPARTRVVEFGNLSTSGIAILVHAIIYFCIITILVVAIGIHDWAAPLIAAALFAFLQPGLLLQIPGKHRPVDFMNMKTSFPSMFVHWLIYGLLLILFLVVLNAHLYA</sequence>
<proteinExistence type="predicted"/>
<dbReference type="PANTHER" id="PTHR33128">
    <property type="entry name" value="OS05G0103400 PROTEIN"/>
    <property type="match status" value="1"/>
</dbReference>
<dbReference type="EMBL" id="CAMGYJ010000008">
    <property type="protein sequence ID" value="CAI0457775.1"/>
    <property type="molecule type" value="Genomic_DNA"/>
</dbReference>
<dbReference type="Pfam" id="PF11820">
    <property type="entry name" value="DUF3339"/>
    <property type="match status" value="1"/>
</dbReference>
<feature type="transmembrane region" description="Helical" evidence="1">
    <location>
        <begin position="69"/>
        <end position="88"/>
    </location>
</feature>
<gene>
    <name evidence="2" type="ORF">LITE_LOCUS33211</name>
    <name evidence="3" type="ORF">LITE_LOCUS33267</name>
</gene>
<reference evidence="3" key="1">
    <citation type="submission" date="2022-08" db="EMBL/GenBank/DDBJ databases">
        <authorList>
            <person name="Gutierrez-Valencia J."/>
        </authorList>
    </citation>
    <scope>NUCLEOTIDE SEQUENCE</scope>
</reference>
<name>A0AAV0NH19_9ROSI</name>
<dbReference type="Proteomes" id="UP001154282">
    <property type="component" value="Unassembled WGS sequence"/>
</dbReference>
<evidence type="ECO:0000313" key="2">
    <source>
        <dbReference type="EMBL" id="CAI0457659.1"/>
    </source>
</evidence>
<dbReference type="PANTHER" id="PTHR33128:SF47">
    <property type="entry name" value="GPI-ANCHORED-LIKE PROTEIN (DUF 3339)"/>
    <property type="match status" value="1"/>
</dbReference>
<dbReference type="EMBL" id="CAMGYJ010000008">
    <property type="protein sequence ID" value="CAI0457659.1"/>
    <property type="molecule type" value="Genomic_DNA"/>
</dbReference>
<evidence type="ECO:0000313" key="4">
    <source>
        <dbReference type="Proteomes" id="UP001154282"/>
    </source>
</evidence>
<keyword evidence="1" id="KW-0472">Membrane</keyword>
<keyword evidence="1" id="KW-0812">Transmembrane</keyword>
<comment type="caution">
    <text evidence="3">The sequence shown here is derived from an EMBL/GenBank/DDBJ whole genome shotgun (WGS) entry which is preliminary data.</text>
</comment>
<feature type="transmembrane region" description="Helical" evidence="1">
    <location>
        <begin position="109"/>
        <end position="132"/>
    </location>
</feature>
<keyword evidence="4" id="KW-1185">Reference proteome</keyword>
<protein>
    <recommendedName>
        <fullName evidence="5">DUF4149 domain-containing protein</fullName>
    </recommendedName>
</protein>
<dbReference type="InterPro" id="IPR021775">
    <property type="entry name" value="DUF3339"/>
</dbReference>